<comment type="caution">
    <text evidence="3">The sequence shown here is derived from an EMBL/GenBank/DDBJ whole genome shotgun (WGS) entry which is preliminary data.</text>
</comment>
<dbReference type="Proteomes" id="UP000824073">
    <property type="component" value="Unassembled WGS sequence"/>
</dbReference>
<sequence>MKKRFSRAALTALVLLLCYAVAAVAPYAITIEVDPDFQRAFSCDSFYGDGTLSGPDRAGYIPEPQDAFALRLALIETAQDELIFSSYSTAEGETTDLFWGALLCAADRGVSVRIILDGLFNGLGRGETAQALAAHPEVELIYFSPLNLFRPHTINSRLHDKYLIADRQIMLLGGRNISDAYFAPESYEGPVSHDNDVLVWNTGSEPGVIADVAAYFESACEHELSSPAVGAVNSRQTERARARADELRQKYQAYGAAQPFSDAQLEELTVPTDKITLISNPFTGLPKQPLVLWQLLQLADSAQQQVLIQSPYTVINQETRARLAALSLDKDVVLLTNSLASSPNLPAFSAYLWNRTELASSGLRIYEYQSSDSIHGKSVLIDDRLSAVGSWNLDERSVDIDTEVMLVIDSAPFQQLLRARQDEIMAQSLIVGPDGQYLPGGVEPLPVSTGKKILFYSFSVFSHLFGFLI</sequence>
<evidence type="ECO:0000256" key="1">
    <source>
        <dbReference type="SAM" id="SignalP"/>
    </source>
</evidence>
<keyword evidence="1" id="KW-0732">Signal</keyword>
<dbReference type="GO" id="GO:0032049">
    <property type="term" value="P:cardiolipin biosynthetic process"/>
    <property type="evidence" value="ECO:0007669"/>
    <property type="project" value="UniProtKB-ARBA"/>
</dbReference>
<evidence type="ECO:0000259" key="2">
    <source>
        <dbReference type="PROSITE" id="PS50035"/>
    </source>
</evidence>
<dbReference type="PANTHER" id="PTHR21248">
    <property type="entry name" value="CARDIOLIPIN SYNTHASE"/>
    <property type="match status" value="1"/>
</dbReference>
<dbReference type="PROSITE" id="PS50035">
    <property type="entry name" value="PLD"/>
    <property type="match status" value="2"/>
</dbReference>
<dbReference type="InterPro" id="IPR025202">
    <property type="entry name" value="PLD-like_dom"/>
</dbReference>
<protein>
    <submittedName>
        <fullName evidence="3">Phosphatidylserine/phosphatidylglycerophosphate/ cardiolipin synthase family protein</fullName>
    </submittedName>
</protein>
<evidence type="ECO:0000313" key="4">
    <source>
        <dbReference type="Proteomes" id="UP000824073"/>
    </source>
</evidence>
<feature type="chain" id="PRO_5039532932" evidence="1">
    <location>
        <begin position="23"/>
        <end position="469"/>
    </location>
</feature>
<name>A0A9D1ITS2_9CLOT</name>
<accession>A0A9D1ITS2</accession>
<feature type="domain" description="PLD phosphodiesterase" evidence="2">
    <location>
        <begin position="370"/>
        <end position="397"/>
    </location>
</feature>
<dbReference type="SUPFAM" id="SSF56024">
    <property type="entry name" value="Phospholipase D/nuclease"/>
    <property type="match status" value="2"/>
</dbReference>
<dbReference type="GO" id="GO:0030572">
    <property type="term" value="F:phosphatidyltransferase activity"/>
    <property type="evidence" value="ECO:0007669"/>
    <property type="project" value="UniProtKB-ARBA"/>
</dbReference>
<dbReference type="EMBL" id="DVMR01000030">
    <property type="protein sequence ID" value="HIU43218.1"/>
    <property type="molecule type" value="Genomic_DNA"/>
</dbReference>
<reference evidence="3" key="2">
    <citation type="journal article" date="2021" name="PeerJ">
        <title>Extensive microbial diversity within the chicken gut microbiome revealed by metagenomics and culture.</title>
        <authorList>
            <person name="Gilroy R."/>
            <person name="Ravi A."/>
            <person name="Getino M."/>
            <person name="Pursley I."/>
            <person name="Horton D.L."/>
            <person name="Alikhan N.F."/>
            <person name="Baker D."/>
            <person name="Gharbi K."/>
            <person name="Hall N."/>
            <person name="Watson M."/>
            <person name="Adriaenssens E.M."/>
            <person name="Foster-Nyarko E."/>
            <person name="Jarju S."/>
            <person name="Secka A."/>
            <person name="Antonio M."/>
            <person name="Oren A."/>
            <person name="Chaudhuri R.R."/>
            <person name="La Ragione R."/>
            <person name="Hildebrand F."/>
            <person name="Pallen M.J."/>
        </authorList>
    </citation>
    <scope>NUCLEOTIDE SEQUENCE</scope>
    <source>
        <strain evidence="3">CHK191-8634</strain>
    </source>
</reference>
<organism evidence="3 4">
    <name type="scientific">Candidatus Ventrousia excrementavium</name>
    <dbReference type="NCBI Taxonomy" id="2840961"/>
    <lineage>
        <taxon>Bacteria</taxon>
        <taxon>Bacillati</taxon>
        <taxon>Bacillota</taxon>
        <taxon>Clostridia</taxon>
        <taxon>Eubacteriales</taxon>
        <taxon>Clostridiaceae</taxon>
        <taxon>Clostridiaceae incertae sedis</taxon>
        <taxon>Candidatus Ventrousia</taxon>
    </lineage>
</organism>
<evidence type="ECO:0000313" key="3">
    <source>
        <dbReference type="EMBL" id="HIU43218.1"/>
    </source>
</evidence>
<feature type="signal peptide" evidence="1">
    <location>
        <begin position="1"/>
        <end position="22"/>
    </location>
</feature>
<feature type="domain" description="PLD phosphodiesterase" evidence="2">
    <location>
        <begin position="154"/>
        <end position="181"/>
    </location>
</feature>
<dbReference type="PANTHER" id="PTHR21248:SF12">
    <property type="entry name" value="CARDIOLIPIN SYNTHASE C"/>
    <property type="match status" value="1"/>
</dbReference>
<dbReference type="InterPro" id="IPR001736">
    <property type="entry name" value="PLipase_D/transphosphatidylase"/>
</dbReference>
<dbReference type="AlphaFoldDB" id="A0A9D1ITS2"/>
<gene>
    <name evidence="3" type="ORF">IAB67_02850</name>
</gene>
<proteinExistence type="predicted"/>
<reference evidence="3" key="1">
    <citation type="submission" date="2020-10" db="EMBL/GenBank/DDBJ databases">
        <authorList>
            <person name="Gilroy R."/>
        </authorList>
    </citation>
    <scope>NUCLEOTIDE SEQUENCE</scope>
    <source>
        <strain evidence="3">CHK191-8634</strain>
    </source>
</reference>
<dbReference type="Pfam" id="PF13091">
    <property type="entry name" value="PLDc_2"/>
    <property type="match status" value="2"/>
</dbReference>
<dbReference type="SMART" id="SM00155">
    <property type="entry name" value="PLDc"/>
    <property type="match status" value="2"/>
</dbReference>
<dbReference type="Gene3D" id="3.30.870.10">
    <property type="entry name" value="Endonuclease Chain A"/>
    <property type="match status" value="2"/>
</dbReference>